<protein>
    <recommendedName>
        <fullName evidence="5">DUF4352 domain-containing protein</fullName>
    </recommendedName>
</protein>
<keyword evidence="2" id="KW-0732">Signal</keyword>
<evidence type="ECO:0008006" key="5">
    <source>
        <dbReference type="Google" id="ProtNLM"/>
    </source>
</evidence>
<keyword evidence="4" id="KW-1185">Reference proteome</keyword>
<dbReference type="Proteomes" id="UP000192940">
    <property type="component" value="Chromosome I"/>
</dbReference>
<feature type="region of interest" description="Disordered" evidence="1">
    <location>
        <begin position="406"/>
        <end position="430"/>
    </location>
</feature>
<dbReference type="STRING" id="1313296.SAMN05661091_5177"/>
<evidence type="ECO:0000256" key="1">
    <source>
        <dbReference type="SAM" id="MobiDB-lite"/>
    </source>
</evidence>
<accession>A0A1X7HRC5</accession>
<proteinExistence type="predicted"/>
<reference evidence="3 4" key="1">
    <citation type="submission" date="2017-04" db="EMBL/GenBank/DDBJ databases">
        <authorList>
            <person name="Afonso C.L."/>
            <person name="Miller P.J."/>
            <person name="Scott M.A."/>
            <person name="Spackman E."/>
            <person name="Goraichik I."/>
            <person name="Dimitrov K.M."/>
            <person name="Suarez D.L."/>
            <person name="Swayne D.E."/>
        </authorList>
    </citation>
    <scope>NUCLEOTIDE SEQUENCE [LARGE SCALE GENOMIC DNA]</scope>
    <source>
        <strain evidence="3 4">N3/975</strain>
    </source>
</reference>
<dbReference type="RefSeq" id="WP_208915829.1">
    <property type="nucleotide sequence ID" value="NZ_LT840184.1"/>
</dbReference>
<dbReference type="AlphaFoldDB" id="A0A1X7HRC5"/>
<evidence type="ECO:0000313" key="3">
    <source>
        <dbReference type="EMBL" id="SMF90669.1"/>
    </source>
</evidence>
<feature type="chain" id="PRO_5012733523" description="DUF4352 domain-containing protein" evidence="2">
    <location>
        <begin position="26"/>
        <end position="854"/>
    </location>
</feature>
<dbReference type="EMBL" id="LT840184">
    <property type="protein sequence ID" value="SMF90669.1"/>
    <property type="molecule type" value="Genomic_DNA"/>
</dbReference>
<organism evidence="3 4">
    <name type="scientific">Paenibacillus uliginis N3/975</name>
    <dbReference type="NCBI Taxonomy" id="1313296"/>
    <lineage>
        <taxon>Bacteria</taxon>
        <taxon>Bacillati</taxon>
        <taxon>Bacillota</taxon>
        <taxon>Bacilli</taxon>
        <taxon>Bacillales</taxon>
        <taxon>Paenibacillaceae</taxon>
        <taxon>Paenibacillus</taxon>
    </lineage>
</organism>
<feature type="signal peptide" evidence="2">
    <location>
        <begin position="1"/>
        <end position="25"/>
    </location>
</feature>
<evidence type="ECO:0000313" key="4">
    <source>
        <dbReference type="Proteomes" id="UP000192940"/>
    </source>
</evidence>
<evidence type="ECO:0000256" key="2">
    <source>
        <dbReference type="SAM" id="SignalP"/>
    </source>
</evidence>
<gene>
    <name evidence="3" type="ORF">SAMN05661091_5177</name>
</gene>
<name>A0A1X7HRC5_9BACL</name>
<sequence>MNTKMVKVTAILLGAVLAASPQADAAAGKTNVPVSAKKTLTPIGNIGLGNSVSAALEHADVWQQNGSHVAVFTLNYKNKGKSTARLVTYFPRVVLPDGSVTAANPITRDITKKGVGPGQSLSVTYYAKISTGSLSGMKVAMDVWNPKVKGYLQRVGAYKLPTNYSPAVAPGASTMLKLGGTPITVQTESLQIIKYNGKVMAKVGMYITNRGGMVWTDSSYDPYLVTRSGTSFLLQPEAGKDGSPVQPKEKKLVYYITEIPSYLKTKDLRFLWTENDETLKLSLPTASFKLPDAIAPNWDIAPGSVKALTLQGNRVDAKVRHATIRASGDQALWNIEMTFKNKGNKPVEVPAYEFAIKASEGTYHPYIPDDKAATITLRPAEEKTISMEIPLPLNLRQDRLKLQMIEPSGSGLPSKSPVNPAEPGNTSAAPDASGRMIVPIAYFGLSYQPEHKASIGVEYGAQTANGFAYTLESIQRLPWEDKDLVVAKLRLRNTQDWNSTLLPELKVNVKADEKTVLASSEVIADEQGSLIAPGASTEVYVLTRIPYTQNIRSLRFELFTQKDTAKAPFLNLTTSGTTMQSIKVLDKGEPYSIATPGKRAEAQERRTVIYEGVDSDIIYSELTLTSSEQRRMQAARLKGYFQSTDGKIYEADTVQPETALQPGAKQSVVFWARVPKGAASDIGLAVGTAMSEGKFAEPGKDITGVLGVKKLMLNPVRPAVSSSLTQLNWFPYNVSVTKAVGNLQEGSSTISLKVTFDVKRSENITAADAGHKLILIIKDHFGQTQERTLTPGTDIQVPGTRTASFELTDELYKKIRGGWVNLTLVDEFQNERITLGSQSYNLTVQLNEDPYEDR</sequence>